<keyword evidence="4" id="KW-1185">Reference proteome</keyword>
<dbReference type="PANTHER" id="PTHR10672">
    <property type="entry name" value="ADDUCIN"/>
    <property type="match status" value="1"/>
</dbReference>
<dbReference type="Pfam" id="PF00596">
    <property type="entry name" value="Aldolase_II"/>
    <property type="match status" value="1"/>
</dbReference>
<name>A0A0J1G528_9BURK</name>
<dbReference type="AlphaFoldDB" id="A0A0J1G528"/>
<dbReference type="GO" id="GO:0051015">
    <property type="term" value="F:actin filament binding"/>
    <property type="evidence" value="ECO:0007669"/>
    <property type="project" value="TreeGrafter"/>
</dbReference>
<evidence type="ECO:0000313" key="4">
    <source>
        <dbReference type="Proteomes" id="UP000035963"/>
    </source>
</evidence>
<dbReference type="PANTHER" id="PTHR10672:SF3">
    <property type="entry name" value="PROTEIN HU-LI TAI SHAO"/>
    <property type="match status" value="1"/>
</dbReference>
<dbReference type="InterPro" id="IPR001303">
    <property type="entry name" value="Aldolase_II/adducin_N"/>
</dbReference>
<accession>A0A0J1G528</accession>
<gene>
    <name evidence="3" type="ORF">EOS_04665</name>
</gene>
<dbReference type="InterPro" id="IPR036409">
    <property type="entry name" value="Aldolase_II/adducin_N_sf"/>
</dbReference>
<dbReference type="SUPFAM" id="SSF53639">
    <property type="entry name" value="AraD/HMP-PK domain-like"/>
    <property type="match status" value="1"/>
</dbReference>
<evidence type="ECO:0000256" key="1">
    <source>
        <dbReference type="ARBA" id="ARBA00037961"/>
    </source>
</evidence>
<dbReference type="InterPro" id="IPR051017">
    <property type="entry name" value="Aldolase-II_Adducin_sf"/>
</dbReference>
<organism evidence="3 4">
    <name type="scientific">Caballeronia mineralivorans PML1(12)</name>
    <dbReference type="NCBI Taxonomy" id="908627"/>
    <lineage>
        <taxon>Bacteria</taxon>
        <taxon>Pseudomonadati</taxon>
        <taxon>Pseudomonadota</taxon>
        <taxon>Betaproteobacteria</taxon>
        <taxon>Burkholderiales</taxon>
        <taxon>Burkholderiaceae</taxon>
        <taxon>Caballeronia</taxon>
    </lineage>
</organism>
<evidence type="ECO:0000259" key="2">
    <source>
        <dbReference type="SMART" id="SM01007"/>
    </source>
</evidence>
<protein>
    <submittedName>
        <fullName evidence="3">Ribulose-phosphate 3-epimerase</fullName>
    </submittedName>
</protein>
<dbReference type="NCBIfam" id="NF005451">
    <property type="entry name" value="PRK07044.1"/>
    <property type="match status" value="1"/>
</dbReference>
<dbReference type="GO" id="GO:0005856">
    <property type="term" value="C:cytoskeleton"/>
    <property type="evidence" value="ECO:0007669"/>
    <property type="project" value="TreeGrafter"/>
</dbReference>
<reference evidence="3 4" key="1">
    <citation type="journal article" date="2015" name="Genome Announc.">
        <title>Draft Genome Sequence of Burkholderia sp. Strain PML1(12), an Ectomycorrhizosphere-Inhabiting Bacterium with Effective Mineral-Weathering Ability.</title>
        <authorList>
            <person name="Uroz S."/>
            <person name="Oger P."/>
        </authorList>
    </citation>
    <scope>NUCLEOTIDE SEQUENCE [LARGE SCALE GENOMIC DNA]</scope>
    <source>
        <strain evidence="4">PML1(12)</strain>
    </source>
</reference>
<dbReference type="PATRIC" id="fig|908627.4.peg.1028"/>
<dbReference type="OrthoDB" id="8859181at2"/>
<dbReference type="SMART" id="SM01007">
    <property type="entry name" value="Aldolase_II"/>
    <property type="match status" value="1"/>
</dbReference>
<dbReference type="EMBL" id="AEJF01000041">
    <property type="protein sequence ID" value="KLU27303.1"/>
    <property type="molecule type" value="Genomic_DNA"/>
</dbReference>
<evidence type="ECO:0000313" key="3">
    <source>
        <dbReference type="EMBL" id="KLU27303.1"/>
    </source>
</evidence>
<sequence>MTHSDRSTPPSPAWCSPEEWETRLKLAATYRVFHVLGWTELIFNHITLRVPGPGKHFLINPFGLTFDEVTASNLVKIDLSGKILSPSDYPINPAGFVIHSAIHEHVEDAHCVMHTHTTAGLSVACMEEGLSYTNFYSAQLHNMVAYHPFEGITVHDDEKSRLLSSMGNKRLLILRSHGLLSHGATIAHAFALLWTLNRACEIQVVTHSMRGNTLPISDEIVKGTTRDSLQFSPAHGAGENVLAALIRRVDRIDASYRR</sequence>
<comment type="caution">
    <text evidence="3">The sequence shown here is derived from an EMBL/GenBank/DDBJ whole genome shotgun (WGS) entry which is preliminary data.</text>
</comment>
<dbReference type="Proteomes" id="UP000035963">
    <property type="component" value="Unassembled WGS sequence"/>
</dbReference>
<proteinExistence type="inferred from homology"/>
<comment type="similarity">
    <text evidence="1">Belongs to the aldolase class II family.</text>
</comment>
<dbReference type="Gene3D" id="3.40.225.10">
    <property type="entry name" value="Class II aldolase/adducin N-terminal domain"/>
    <property type="match status" value="1"/>
</dbReference>
<dbReference type="RefSeq" id="WP_047845432.1">
    <property type="nucleotide sequence ID" value="NZ_AEJF01000041.1"/>
</dbReference>
<feature type="domain" description="Class II aldolase/adducin N-terminal" evidence="2">
    <location>
        <begin position="24"/>
        <end position="204"/>
    </location>
</feature>